<dbReference type="RefSeq" id="WP_081443362.1">
    <property type="nucleotide sequence ID" value="NZ_AP025581.1"/>
</dbReference>
<dbReference type="PIRSF" id="PIRSF037031">
    <property type="entry name" value="Redox_disulphide_2"/>
    <property type="match status" value="1"/>
</dbReference>
<dbReference type="InterPro" id="IPR012336">
    <property type="entry name" value="Thioredoxin-like_fold"/>
</dbReference>
<reference evidence="2 3" key="1">
    <citation type="journal article" date="2019" name="Nat. Med.">
        <title>A library of human gut bacterial isolates paired with longitudinal multiomics data enables mechanistic microbiome research.</title>
        <authorList>
            <person name="Poyet M."/>
            <person name="Groussin M."/>
            <person name="Gibbons S.M."/>
            <person name="Avila-Pacheco J."/>
            <person name="Jiang X."/>
            <person name="Kearney S.M."/>
            <person name="Perrotta A.R."/>
            <person name="Berdy B."/>
            <person name="Zhao S."/>
            <person name="Lieberman T.D."/>
            <person name="Swanson P.K."/>
            <person name="Smith M."/>
            <person name="Roesemann S."/>
            <person name="Alexander J.E."/>
            <person name="Rich S.A."/>
            <person name="Livny J."/>
            <person name="Vlamakis H."/>
            <person name="Clish C."/>
            <person name="Bullock K."/>
            <person name="Deik A."/>
            <person name="Scott J."/>
            <person name="Pierce K.A."/>
            <person name="Xavier R.J."/>
            <person name="Alm E.J."/>
        </authorList>
    </citation>
    <scope>NUCLEOTIDE SEQUENCE [LARGE SCALE GENOMIC DNA]</scope>
    <source>
        <strain evidence="2 3">BIOML-A1</strain>
    </source>
</reference>
<name>A0ABQ6S0P3_9BACT</name>
<accession>A0ABQ6S0P3</accession>
<comment type="caution">
    <text evidence="2">The sequence shown here is derived from an EMBL/GenBank/DDBJ whole genome shotgun (WGS) entry which is preliminary data.</text>
</comment>
<keyword evidence="3" id="KW-1185">Reference proteome</keyword>
<dbReference type="Gene3D" id="3.40.30.10">
    <property type="entry name" value="Glutaredoxin"/>
    <property type="match status" value="1"/>
</dbReference>
<sequence>MEIKVLGGGCSSCSQMYDNARIAVDELGLDLEVEFIHDITKALQYEVLQMPALIIDEKAVSFGRDLSVDEIKEILKKYR</sequence>
<dbReference type="InterPro" id="IPR036249">
    <property type="entry name" value="Thioredoxin-like_sf"/>
</dbReference>
<dbReference type="NCBIfam" id="TIGR00412">
    <property type="entry name" value="redox_disulf_2"/>
    <property type="match status" value="1"/>
</dbReference>
<gene>
    <name evidence="2" type="ORF">F2A26_13315</name>
</gene>
<feature type="domain" description="Thioredoxin-like fold" evidence="1">
    <location>
        <begin position="1"/>
        <end position="76"/>
    </location>
</feature>
<evidence type="ECO:0000313" key="2">
    <source>
        <dbReference type="EMBL" id="KAA3157931.1"/>
    </source>
</evidence>
<dbReference type="Proteomes" id="UP000324870">
    <property type="component" value="Unassembled WGS sequence"/>
</dbReference>
<dbReference type="GeneID" id="92756617"/>
<evidence type="ECO:0000313" key="3">
    <source>
        <dbReference type="Proteomes" id="UP000324870"/>
    </source>
</evidence>
<dbReference type="EMBL" id="VVND01000028">
    <property type="protein sequence ID" value="KAA3157931.1"/>
    <property type="molecule type" value="Genomic_DNA"/>
</dbReference>
<dbReference type="Pfam" id="PF13192">
    <property type="entry name" value="Thioredoxin_3"/>
    <property type="match status" value="1"/>
</dbReference>
<dbReference type="PANTHER" id="PTHR36450:SF1">
    <property type="entry name" value="THIOREDOXIN"/>
    <property type="match status" value="1"/>
</dbReference>
<organism evidence="2 3">
    <name type="scientific">Alistipes finegoldii</name>
    <dbReference type="NCBI Taxonomy" id="214856"/>
    <lineage>
        <taxon>Bacteria</taxon>
        <taxon>Pseudomonadati</taxon>
        <taxon>Bacteroidota</taxon>
        <taxon>Bacteroidia</taxon>
        <taxon>Bacteroidales</taxon>
        <taxon>Rikenellaceae</taxon>
        <taxon>Alistipes</taxon>
    </lineage>
</organism>
<dbReference type="InterPro" id="IPR005243">
    <property type="entry name" value="THIRX-like_proc"/>
</dbReference>
<proteinExistence type="predicted"/>
<protein>
    <submittedName>
        <fullName evidence="2">Thioredoxin family protein</fullName>
    </submittedName>
</protein>
<dbReference type="SUPFAM" id="SSF52833">
    <property type="entry name" value="Thioredoxin-like"/>
    <property type="match status" value="1"/>
</dbReference>
<dbReference type="PANTHER" id="PTHR36450">
    <property type="entry name" value="THIOREDOXIN"/>
    <property type="match status" value="1"/>
</dbReference>
<evidence type="ECO:0000259" key="1">
    <source>
        <dbReference type="Pfam" id="PF13192"/>
    </source>
</evidence>